<comment type="subcellular location">
    <subcellularLocation>
        <location evidence="1">Membrane</location>
    </subcellularLocation>
</comment>
<dbReference type="EMBL" id="SWLB01000013">
    <property type="protein sequence ID" value="KAF3330310.1"/>
    <property type="molecule type" value="Genomic_DNA"/>
</dbReference>
<dbReference type="PANTHER" id="PTHR31234:SF66">
    <property type="entry name" value="LATE EMBRYOGENESIS ABUNDANT PROTEIN"/>
    <property type="match status" value="1"/>
</dbReference>
<keyword evidence="3" id="KW-0812">Transmembrane</keyword>
<feature type="transmembrane region" description="Helical" evidence="3">
    <location>
        <begin position="16"/>
        <end position="45"/>
    </location>
</feature>
<evidence type="ECO:0000256" key="3">
    <source>
        <dbReference type="SAM" id="Phobius"/>
    </source>
</evidence>
<gene>
    <name evidence="4" type="ORF">FCM35_KLT03664</name>
</gene>
<dbReference type="AlphaFoldDB" id="A0A833QPQ9"/>
<accession>A0A833QPQ9</accession>
<evidence type="ECO:0008006" key="6">
    <source>
        <dbReference type="Google" id="ProtNLM"/>
    </source>
</evidence>
<evidence type="ECO:0000313" key="5">
    <source>
        <dbReference type="Proteomes" id="UP000623129"/>
    </source>
</evidence>
<evidence type="ECO:0000256" key="2">
    <source>
        <dbReference type="ARBA" id="ARBA00023136"/>
    </source>
</evidence>
<dbReference type="OrthoDB" id="1875580at2759"/>
<dbReference type="PANTHER" id="PTHR31234">
    <property type="entry name" value="LATE EMBRYOGENESIS ABUNDANT (LEA) HYDROXYPROLINE-RICH GLYCOPROTEIN FAMILY"/>
    <property type="match status" value="1"/>
</dbReference>
<sequence>MPHRSYAERARRTSCFIWTAAIFCATLATAVILAGLVVLIIYFIYQPKSPYLKMGDAKLLRLDYDQSGTLSTQLQITIFAVNDNIKTNAAFYNLRLHLLFQNVEIAELQAAPFVVPKNNSIPLGYDVQSTPIPLDSGSMSAVDSALKNREIPFFLTGKARTRWRLGSLYSVGLWAHLSCQMKFFWPNGSTVSMECNSGG</sequence>
<evidence type="ECO:0000313" key="4">
    <source>
        <dbReference type="EMBL" id="KAF3330310.1"/>
    </source>
</evidence>
<keyword evidence="3" id="KW-1133">Transmembrane helix</keyword>
<dbReference type="Proteomes" id="UP000623129">
    <property type="component" value="Unassembled WGS sequence"/>
</dbReference>
<protein>
    <recommendedName>
        <fullName evidence="6">Late embryogenesis abundant protein LEA-2 subgroup domain-containing protein</fullName>
    </recommendedName>
</protein>
<comment type="caution">
    <text evidence="4">The sequence shown here is derived from an EMBL/GenBank/DDBJ whole genome shotgun (WGS) entry which is preliminary data.</text>
</comment>
<proteinExistence type="predicted"/>
<organism evidence="4 5">
    <name type="scientific">Carex littledalei</name>
    <dbReference type="NCBI Taxonomy" id="544730"/>
    <lineage>
        <taxon>Eukaryota</taxon>
        <taxon>Viridiplantae</taxon>
        <taxon>Streptophyta</taxon>
        <taxon>Embryophyta</taxon>
        <taxon>Tracheophyta</taxon>
        <taxon>Spermatophyta</taxon>
        <taxon>Magnoliopsida</taxon>
        <taxon>Liliopsida</taxon>
        <taxon>Poales</taxon>
        <taxon>Cyperaceae</taxon>
        <taxon>Cyperoideae</taxon>
        <taxon>Cariceae</taxon>
        <taxon>Carex</taxon>
        <taxon>Carex subgen. Euthyceras</taxon>
    </lineage>
</organism>
<dbReference type="GO" id="GO:0005886">
    <property type="term" value="C:plasma membrane"/>
    <property type="evidence" value="ECO:0007669"/>
    <property type="project" value="TreeGrafter"/>
</dbReference>
<evidence type="ECO:0000256" key="1">
    <source>
        <dbReference type="ARBA" id="ARBA00004370"/>
    </source>
</evidence>
<keyword evidence="2 3" id="KW-0472">Membrane</keyword>
<name>A0A833QPQ9_9POAL</name>
<dbReference type="GO" id="GO:0098542">
    <property type="term" value="P:defense response to other organism"/>
    <property type="evidence" value="ECO:0007669"/>
    <property type="project" value="InterPro"/>
</dbReference>
<dbReference type="InterPro" id="IPR044839">
    <property type="entry name" value="NDR1-like"/>
</dbReference>
<reference evidence="4" key="1">
    <citation type="submission" date="2020-01" db="EMBL/GenBank/DDBJ databases">
        <title>Genome sequence of Kobresia littledalei, the first chromosome-level genome in the family Cyperaceae.</title>
        <authorList>
            <person name="Qu G."/>
        </authorList>
    </citation>
    <scope>NUCLEOTIDE SEQUENCE</scope>
    <source>
        <strain evidence="4">C.B.Clarke</strain>
        <tissue evidence="4">Leaf</tissue>
    </source>
</reference>
<keyword evidence="5" id="KW-1185">Reference proteome</keyword>